<dbReference type="Proteomes" id="UP000199009">
    <property type="component" value="Chromosome I"/>
</dbReference>
<evidence type="ECO:0000313" key="2">
    <source>
        <dbReference type="EMBL" id="SDH44041.1"/>
    </source>
</evidence>
<accession>A0A1G8CEX7</accession>
<gene>
    <name evidence="2" type="ORF">SAMN04489810_3060</name>
</gene>
<name>A0A1G8CEX7_9MICO</name>
<dbReference type="Pfam" id="PF04954">
    <property type="entry name" value="SIP"/>
    <property type="match status" value="1"/>
</dbReference>
<sequence>MSTSQIPAAPRVEHNDSACRASRHTRVQHLITADESSLPDLQALLATLPICSTGRVFVEVPDASWFAPEQELVTVPARMVLTWLDRSARSGEPGSGRSCAPGQALSRAVSAWADEMLCEQEDHTRIFLLGGYLGTADIVDHLTTRNGVAATEIHTPAAYNLATAN</sequence>
<feature type="domain" description="SIP-like Rossmann fold" evidence="1">
    <location>
        <begin position="28"/>
        <end position="153"/>
    </location>
</feature>
<keyword evidence="3" id="KW-1185">Reference proteome</keyword>
<dbReference type="Gene3D" id="3.40.50.80">
    <property type="entry name" value="Nucleotide-binding domain of ferredoxin-NADP reductase (FNR) module"/>
    <property type="match status" value="1"/>
</dbReference>
<dbReference type="OrthoDB" id="5123323at2"/>
<dbReference type="RefSeq" id="WP_091491945.1">
    <property type="nucleotide sequence ID" value="NZ_LT629692.1"/>
</dbReference>
<proteinExistence type="predicted"/>
<dbReference type="InterPro" id="IPR039261">
    <property type="entry name" value="FNR_nucleotide-bd"/>
</dbReference>
<dbReference type="STRING" id="370764.SAMN04489810_3060"/>
<evidence type="ECO:0000259" key="1">
    <source>
        <dbReference type="Pfam" id="PF04954"/>
    </source>
</evidence>
<evidence type="ECO:0000313" key="3">
    <source>
        <dbReference type="Proteomes" id="UP000199009"/>
    </source>
</evidence>
<protein>
    <submittedName>
        <fullName evidence="2">Siderophore-interacting protein</fullName>
    </submittedName>
</protein>
<dbReference type="AlphaFoldDB" id="A0A1G8CEX7"/>
<dbReference type="InterPro" id="IPR007037">
    <property type="entry name" value="SIP_rossman_dom"/>
</dbReference>
<organism evidence="2 3">
    <name type="scientific">Microbacterium pygmaeum</name>
    <dbReference type="NCBI Taxonomy" id="370764"/>
    <lineage>
        <taxon>Bacteria</taxon>
        <taxon>Bacillati</taxon>
        <taxon>Actinomycetota</taxon>
        <taxon>Actinomycetes</taxon>
        <taxon>Micrococcales</taxon>
        <taxon>Microbacteriaceae</taxon>
        <taxon>Microbacterium</taxon>
    </lineage>
</organism>
<reference evidence="2" key="1">
    <citation type="submission" date="2016-10" db="EMBL/GenBank/DDBJ databases">
        <authorList>
            <person name="de Groot N.N."/>
        </authorList>
    </citation>
    <scope>NUCLEOTIDE SEQUENCE [LARGE SCALE GENOMIC DNA]</scope>
    <source>
        <strain evidence="2">DSM 23142</strain>
    </source>
</reference>
<dbReference type="EMBL" id="LT629692">
    <property type="protein sequence ID" value="SDH44041.1"/>
    <property type="molecule type" value="Genomic_DNA"/>
</dbReference>